<dbReference type="GO" id="GO:0005829">
    <property type="term" value="C:cytosol"/>
    <property type="evidence" value="ECO:0007669"/>
    <property type="project" value="TreeGrafter"/>
</dbReference>
<feature type="domain" description="DNA mismatch repair proteins mutS family" evidence="5">
    <location>
        <begin position="352"/>
        <end position="538"/>
    </location>
</feature>
<dbReference type="GO" id="GO:0140664">
    <property type="term" value="F:ATP-dependent DNA damage sensor activity"/>
    <property type="evidence" value="ECO:0007669"/>
    <property type="project" value="InterPro"/>
</dbReference>
<dbReference type="Pfam" id="PF00488">
    <property type="entry name" value="MutS_V"/>
    <property type="match status" value="1"/>
</dbReference>
<dbReference type="AlphaFoldDB" id="A0A267HRY1"/>
<keyword evidence="2" id="KW-0067">ATP-binding</keyword>
<protein>
    <submittedName>
        <fullName evidence="6">DNA mismatch repair protein MutS</fullName>
    </submittedName>
</protein>
<keyword evidence="4" id="KW-1133">Transmembrane helix</keyword>
<dbReference type="Proteomes" id="UP000216797">
    <property type="component" value="Unassembled WGS sequence"/>
</dbReference>
<feature type="transmembrane region" description="Helical" evidence="4">
    <location>
        <begin position="161"/>
        <end position="178"/>
    </location>
</feature>
<keyword evidence="4" id="KW-0472">Membrane</keyword>
<keyword evidence="3" id="KW-0238">DNA-binding</keyword>
<evidence type="ECO:0000256" key="2">
    <source>
        <dbReference type="ARBA" id="ARBA00022840"/>
    </source>
</evidence>
<gene>
    <name evidence="6" type="ORF">AKL21_09945</name>
</gene>
<evidence type="ECO:0000256" key="4">
    <source>
        <dbReference type="SAM" id="Phobius"/>
    </source>
</evidence>
<evidence type="ECO:0000313" key="6">
    <source>
        <dbReference type="EMBL" id="PAB00300.1"/>
    </source>
</evidence>
<evidence type="ECO:0000256" key="3">
    <source>
        <dbReference type="ARBA" id="ARBA00023125"/>
    </source>
</evidence>
<feature type="transmembrane region" description="Helical" evidence="4">
    <location>
        <begin position="6"/>
        <end position="24"/>
    </location>
</feature>
<name>A0A267HRY1_9ENTE</name>
<reference evidence="6 7" key="1">
    <citation type="submission" date="2015-08" db="EMBL/GenBank/DDBJ databases">
        <title>Enterococcus genome sequence.</title>
        <authorList>
            <person name="Acedo J.Z."/>
            <person name="Vederas J.C."/>
        </authorList>
    </citation>
    <scope>NUCLEOTIDE SEQUENCE [LARGE SCALE GENOMIC DNA]</scope>
    <source>
        <strain evidence="6 7">49</strain>
    </source>
</reference>
<dbReference type="PANTHER" id="PTHR11361:SF152">
    <property type="entry name" value="DNA MISMATCH REPAIR PROTEIN"/>
    <property type="match status" value="1"/>
</dbReference>
<dbReference type="InterPro" id="IPR027417">
    <property type="entry name" value="P-loop_NTPase"/>
</dbReference>
<dbReference type="GO" id="GO:0005524">
    <property type="term" value="F:ATP binding"/>
    <property type="evidence" value="ECO:0007669"/>
    <property type="project" value="UniProtKB-KW"/>
</dbReference>
<feature type="transmembrane region" description="Helical" evidence="4">
    <location>
        <begin position="265"/>
        <end position="284"/>
    </location>
</feature>
<keyword evidence="1" id="KW-0547">Nucleotide-binding</keyword>
<keyword evidence="7" id="KW-1185">Reference proteome</keyword>
<dbReference type="PANTHER" id="PTHR11361">
    <property type="entry name" value="DNA MISMATCH REPAIR PROTEIN MUTS FAMILY MEMBER"/>
    <property type="match status" value="1"/>
</dbReference>
<comment type="caution">
    <text evidence="6">The sequence shown here is derived from an EMBL/GenBank/DDBJ whole genome shotgun (WGS) entry which is preliminary data.</text>
</comment>
<dbReference type="SUPFAM" id="SSF52540">
    <property type="entry name" value="P-loop containing nucleoside triphosphate hydrolases"/>
    <property type="match status" value="1"/>
</dbReference>
<sequence length="550" mass="62447">MSQEFLLITVLIIAVPIALIALNYRGRYQLKQSIKQKWGTQPYQKRLDQPESLKKAWLEEKKYHHYTAEVDDLTWYDLDMESIFALLNNTYSSVGSEALYKRLRNYDFNDQNHYEPLIKFFAENAATREKVQYLFATLGKQDNNFSKQYLAEGGKNKLPNSFLYVILSCIPILALLALPLQPSLFLIVILFSFFLNVILYFTQKFRLETELTTMRYLVQTLVLAKKMSKVDTPLQADLKTKVKPFKGIEKFAFSFRVKGNSEAEIIFELVNMIFLLPLISYNYVLRKISRYNKEAISLWDNLGDLEVALAILNFRTYMPLTCLPTVKTGGVEAEAIYHPLIQNAVANPVDWQKNTLVTGSNASGKSTYVKSIAINCILAQTINTATAETFTLQAGHVLSSMAVEDDLFEGDSYFVAEIKSIKRLLDKVATKEHCYCFIDEILKGTNTIERIAASSSVVEWLGQQPSLAFVATHDIELTEILKNSCDNLHFEEQVTAENGISFDYRLRQGAAKSRNAIALLGILGYPSDLVANAKKEAAYFNQEKSWQVLG</sequence>
<proteinExistence type="predicted"/>
<dbReference type="RefSeq" id="WP_095006947.1">
    <property type="nucleotide sequence ID" value="NZ_LHUG01000008.1"/>
</dbReference>
<evidence type="ECO:0000259" key="5">
    <source>
        <dbReference type="SMART" id="SM00534"/>
    </source>
</evidence>
<dbReference type="GO" id="GO:0006298">
    <property type="term" value="P:mismatch repair"/>
    <property type="evidence" value="ECO:0007669"/>
    <property type="project" value="InterPro"/>
</dbReference>
<dbReference type="InterPro" id="IPR000432">
    <property type="entry name" value="DNA_mismatch_repair_MutS_C"/>
</dbReference>
<dbReference type="SMART" id="SM00534">
    <property type="entry name" value="MUTSac"/>
    <property type="match status" value="1"/>
</dbReference>
<evidence type="ECO:0000313" key="7">
    <source>
        <dbReference type="Proteomes" id="UP000216797"/>
    </source>
</evidence>
<dbReference type="EMBL" id="LHUG01000008">
    <property type="protein sequence ID" value="PAB00300.1"/>
    <property type="molecule type" value="Genomic_DNA"/>
</dbReference>
<accession>A0A267HRY1</accession>
<dbReference type="InterPro" id="IPR045076">
    <property type="entry name" value="MutS"/>
</dbReference>
<dbReference type="GO" id="GO:0030983">
    <property type="term" value="F:mismatched DNA binding"/>
    <property type="evidence" value="ECO:0007669"/>
    <property type="project" value="InterPro"/>
</dbReference>
<organism evidence="6 7">
    <name type="scientific">Enterococcus canintestini</name>
    <dbReference type="NCBI Taxonomy" id="317010"/>
    <lineage>
        <taxon>Bacteria</taxon>
        <taxon>Bacillati</taxon>
        <taxon>Bacillota</taxon>
        <taxon>Bacilli</taxon>
        <taxon>Lactobacillales</taxon>
        <taxon>Enterococcaceae</taxon>
        <taxon>Enterococcus</taxon>
    </lineage>
</organism>
<keyword evidence="4" id="KW-0812">Transmembrane</keyword>
<dbReference type="Gene3D" id="3.40.50.300">
    <property type="entry name" value="P-loop containing nucleotide triphosphate hydrolases"/>
    <property type="match status" value="1"/>
</dbReference>
<evidence type="ECO:0000256" key="1">
    <source>
        <dbReference type="ARBA" id="ARBA00022741"/>
    </source>
</evidence>
<feature type="transmembrane region" description="Helical" evidence="4">
    <location>
        <begin position="184"/>
        <end position="202"/>
    </location>
</feature>